<keyword evidence="4 10" id="KW-0808">Transferase</keyword>
<keyword evidence="7 10" id="KW-0460">Magnesium</keyword>
<dbReference type="OrthoDB" id="9778595at2"/>
<dbReference type="PIRSF" id="PIRSF006268">
    <property type="entry name" value="ApbE"/>
    <property type="match status" value="1"/>
</dbReference>
<dbReference type="PANTHER" id="PTHR30040:SF2">
    <property type="entry name" value="FAD:PROTEIN FMN TRANSFERASE"/>
    <property type="match status" value="1"/>
</dbReference>
<evidence type="ECO:0000256" key="1">
    <source>
        <dbReference type="ARBA" id="ARBA00011955"/>
    </source>
</evidence>
<evidence type="ECO:0000256" key="8">
    <source>
        <dbReference type="ARBA" id="ARBA00031306"/>
    </source>
</evidence>
<sequence>MPLALFKPRPYLHQAHYEGVLGTTLTLQVRAQGPRQARAAEAASLAEIERLERIFSSFLPDSELARWQAQGVAQLSPELQALLRAAEGWMAHTHGAFNPAAAAIQALYRQNPKPTEGELEALRQALQGPLWRLEGRTAHKLTALPLTLNALAKGHIADRAAQAAMSQGAEEVLLNLGGEIRHIGPRPVRVGVADPLAGADNAPPLARLLVCNQGVATSGRSQRGAHLFDPRTARPVTQMAQATVVAPDAATADVLATAFCVLEPMLSLALAEVFGVGCLLVEADGRTHTNPRFLEQAEEIRRI</sequence>
<comment type="similarity">
    <text evidence="10">Belongs to the ApbE family.</text>
</comment>
<evidence type="ECO:0000313" key="13">
    <source>
        <dbReference type="Proteomes" id="UP000266089"/>
    </source>
</evidence>
<evidence type="ECO:0000256" key="9">
    <source>
        <dbReference type="ARBA" id="ARBA00048540"/>
    </source>
</evidence>
<dbReference type="RefSeq" id="WP_043982066.1">
    <property type="nucleotide sequence ID" value="NZ_JBHSXZ010000066.1"/>
</dbReference>
<evidence type="ECO:0000256" key="11">
    <source>
        <dbReference type="PIRSR" id="PIRSR006268-2"/>
    </source>
</evidence>
<dbReference type="GO" id="GO:0016740">
    <property type="term" value="F:transferase activity"/>
    <property type="evidence" value="ECO:0007669"/>
    <property type="project" value="UniProtKB-UniRule"/>
</dbReference>
<accession>A0A399E241</accession>
<keyword evidence="5 10" id="KW-0479">Metal-binding</keyword>
<comment type="catalytic activity">
    <reaction evidence="9 10">
        <text>L-threonyl-[protein] + FAD = FMN-L-threonyl-[protein] + AMP + H(+)</text>
        <dbReference type="Rhea" id="RHEA:36847"/>
        <dbReference type="Rhea" id="RHEA-COMP:11060"/>
        <dbReference type="Rhea" id="RHEA-COMP:11061"/>
        <dbReference type="ChEBI" id="CHEBI:15378"/>
        <dbReference type="ChEBI" id="CHEBI:30013"/>
        <dbReference type="ChEBI" id="CHEBI:57692"/>
        <dbReference type="ChEBI" id="CHEBI:74257"/>
        <dbReference type="ChEBI" id="CHEBI:456215"/>
        <dbReference type="EC" id="2.7.1.180"/>
    </reaction>
</comment>
<comment type="cofactor">
    <cofactor evidence="11">
        <name>Mg(2+)</name>
        <dbReference type="ChEBI" id="CHEBI:18420"/>
    </cofactor>
    <cofactor evidence="11">
        <name>Mn(2+)</name>
        <dbReference type="ChEBI" id="CHEBI:29035"/>
    </cofactor>
    <text evidence="11">Magnesium. Can also use manganese.</text>
</comment>
<name>A0A399E241_9DEIN</name>
<evidence type="ECO:0000256" key="2">
    <source>
        <dbReference type="ARBA" id="ARBA00016337"/>
    </source>
</evidence>
<feature type="binding site" evidence="11">
    <location>
        <position position="253"/>
    </location>
    <ligand>
        <name>Mg(2+)</name>
        <dbReference type="ChEBI" id="CHEBI:18420"/>
    </ligand>
</feature>
<evidence type="ECO:0000256" key="7">
    <source>
        <dbReference type="ARBA" id="ARBA00022842"/>
    </source>
</evidence>
<reference evidence="12 13" key="1">
    <citation type="submission" date="2018-08" db="EMBL/GenBank/DDBJ databases">
        <title>Meiothermus cateniformans JCM 15151 genome sequencing project.</title>
        <authorList>
            <person name="Da Costa M.S."/>
            <person name="Albuquerque L."/>
            <person name="Raposo P."/>
            <person name="Froufe H.J.C."/>
            <person name="Barroso C.S."/>
            <person name="Egas C."/>
        </authorList>
    </citation>
    <scope>NUCLEOTIDE SEQUENCE [LARGE SCALE GENOMIC DNA]</scope>
    <source>
        <strain evidence="12 13">JCM 15151</strain>
    </source>
</reference>
<dbReference type="EC" id="2.7.1.180" evidence="1 10"/>
<proteinExistence type="inferred from homology"/>
<organism evidence="12 13">
    <name type="scientific">Meiothermus taiwanensis</name>
    <dbReference type="NCBI Taxonomy" id="172827"/>
    <lineage>
        <taxon>Bacteria</taxon>
        <taxon>Thermotogati</taxon>
        <taxon>Deinococcota</taxon>
        <taxon>Deinococci</taxon>
        <taxon>Thermales</taxon>
        <taxon>Thermaceae</taxon>
        <taxon>Meiothermus</taxon>
    </lineage>
</organism>
<evidence type="ECO:0000256" key="5">
    <source>
        <dbReference type="ARBA" id="ARBA00022723"/>
    </source>
</evidence>
<protein>
    <recommendedName>
        <fullName evidence="2 10">FAD:protein FMN transferase</fullName>
        <ecNumber evidence="1 10">2.7.1.180</ecNumber>
    </recommendedName>
    <alternativeName>
        <fullName evidence="8 10">Flavin transferase</fullName>
    </alternativeName>
</protein>
<evidence type="ECO:0000256" key="4">
    <source>
        <dbReference type="ARBA" id="ARBA00022679"/>
    </source>
</evidence>
<gene>
    <name evidence="12" type="primary">apbE</name>
    <name evidence="12" type="ORF">Mcate_01840</name>
</gene>
<dbReference type="GO" id="GO:0046872">
    <property type="term" value="F:metal ion binding"/>
    <property type="evidence" value="ECO:0007669"/>
    <property type="project" value="UniProtKB-UniRule"/>
</dbReference>
<dbReference type="EMBL" id="QWKX01000046">
    <property type="protein sequence ID" value="RIH76291.1"/>
    <property type="molecule type" value="Genomic_DNA"/>
</dbReference>
<comment type="caution">
    <text evidence="12">The sequence shown here is derived from an EMBL/GenBank/DDBJ whole genome shotgun (WGS) entry which is preliminary data.</text>
</comment>
<evidence type="ECO:0000256" key="10">
    <source>
        <dbReference type="PIRNR" id="PIRNR006268"/>
    </source>
</evidence>
<dbReference type="InterPro" id="IPR024932">
    <property type="entry name" value="ApbE"/>
</dbReference>
<keyword evidence="6 10" id="KW-0274">FAD</keyword>
<evidence type="ECO:0000313" key="12">
    <source>
        <dbReference type="EMBL" id="RIH76291.1"/>
    </source>
</evidence>
<dbReference type="PANTHER" id="PTHR30040">
    <property type="entry name" value="THIAMINE BIOSYNTHESIS LIPOPROTEIN APBE"/>
    <property type="match status" value="1"/>
</dbReference>
<dbReference type="SUPFAM" id="SSF143631">
    <property type="entry name" value="ApbE-like"/>
    <property type="match status" value="1"/>
</dbReference>
<dbReference type="Proteomes" id="UP000266089">
    <property type="component" value="Unassembled WGS sequence"/>
</dbReference>
<dbReference type="AlphaFoldDB" id="A0A399E241"/>
<evidence type="ECO:0000256" key="3">
    <source>
        <dbReference type="ARBA" id="ARBA00022630"/>
    </source>
</evidence>
<evidence type="ECO:0000256" key="6">
    <source>
        <dbReference type="ARBA" id="ARBA00022827"/>
    </source>
</evidence>
<keyword evidence="3 10" id="KW-0285">Flavoprotein</keyword>
<dbReference type="InterPro" id="IPR003374">
    <property type="entry name" value="ApbE-like_sf"/>
</dbReference>
<dbReference type="Gene3D" id="3.10.520.10">
    <property type="entry name" value="ApbE-like domains"/>
    <property type="match status" value="1"/>
</dbReference>
<dbReference type="Pfam" id="PF02424">
    <property type="entry name" value="ApbE"/>
    <property type="match status" value="1"/>
</dbReference>
<feature type="binding site" evidence="11">
    <location>
        <position position="150"/>
    </location>
    <ligand>
        <name>Mg(2+)</name>
        <dbReference type="ChEBI" id="CHEBI:18420"/>
    </ligand>
</feature>
<feature type="binding site" evidence="11">
    <location>
        <position position="257"/>
    </location>
    <ligand>
        <name>Mg(2+)</name>
        <dbReference type="ChEBI" id="CHEBI:18420"/>
    </ligand>
</feature>